<name>A0A1M6KEL6_9CLOT</name>
<dbReference type="STRING" id="1121302.SAMN02745163_02175"/>
<dbReference type="Proteomes" id="UP000184310">
    <property type="component" value="Unassembled WGS sequence"/>
</dbReference>
<dbReference type="CDD" id="cd08010">
    <property type="entry name" value="MltG_like"/>
    <property type="match status" value="1"/>
</dbReference>
<evidence type="ECO:0000256" key="7">
    <source>
        <dbReference type="HAMAP-Rule" id="MF_02065"/>
    </source>
</evidence>
<evidence type="ECO:0000256" key="5">
    <source>
        <dbReference type="ARBA" id="ARBA00023239"/>
    </source>
</evidence>
<protein>
    <recommendedName>
        <fullName evidence="7">Endolytic murein transglycosylase</fullName>
        <ecNumber evidence="7">4.2.2.29</ecNumber>
    </recommendedName>
    <alternativeName>
        <fullName evidence="7">Peptidoglycan lytic transglycosylase</fullName>
    </alternativeName>
    <alternativeName>
        <fullName evidence="7">Peptidoglycan polymerization terminase</fullName>
    </alternativeName>
</protein>
<dbReference type="PANTHER" id="PTHR30518:SF2">
    <property type="entry name" value="ENDOLYTIC MUREIN TRANSGLYCOSYLASE"/>
    <property type="match status" value="1"/>
</dbReference>
<evidence type="ECO:0000256" key="2">
    <source>
        <dbReference type="ARBA" id="ARBA00022692"/>
    </source>
</evidence>
<dbReference type="EC" id="4.2.2.29" evidence="7"/>
<keyword evidence="2 7" id="KW-0812">Transmembrane</keyword>
<accession>A0A1M6KEL6</accession>
<dbReference type="EMBL" id="FQZB01000009">
    <property type="protein sequence ID" value="SHJ57352.1"/>
    <property type="molecule type" value="Genomic_DNA"/>
</dbReference>
<evidence type="ECO:0000313" key="9">
    <source>
        <dbReference type="Proteomes" id="UP000184310"/>
    </source>
</evidence>
<comment type="similarity">
    <text evidence="7">Belongs to the transglycosylase MltG family.</text>
</comment>
<keyword evidence="1 7" id="KW-1003">Cell membrane</keyword>
<proteinExistence type="inferred from homology"/>
<sequence>MKKYFNLKIIIPIFVSLLLMISGIVYLKYIRTQNSPLISSQSTVKIVVKEGDSIYNLFDSLENENKLKSSFFAKLYIKNNKPKVEIKPGEYNVRTETSLKNLITLLTEGGDTLKVTIPEGFTVDEIATRLDKNGIVKKEEFLKACKEYKGKGYIKDTPGKKYLVEGFLFPDTYNFSKKVKSEDIIKEMIDRFEAVIKDIQIETNVEIKEEDYEKYANIASMIEKEARVDKDRELISSVIKNRLDKKMMLQICSTVIYALGEHKDKLYDKDLKIDSPYNTYKNYGLPVGPIGNAGKPSIKAAISPADTNYIYYILELDQKTHFFTNKSSEFENKKKERQNAGL</sequence>
<evidence type="ECO:0000256" key="6">
    <source>
        <dbReference type="ARBA" id="ARBA00023316"/>
    </source>
</evidence>
<dbReference type="AlphaFoldDB" id="A0A1M6KEL6"/>
<dbReference type="PANTHER" id="PTHR30518">
    <property type="entry name" value="ENDOLYTIC MUREIN TRANSGLYCOSYLASE"/>
    <property type="match status" value="1"/>
</dbReference>
<dbReference type="GO" id="GO:0009252">
    <property type="term" value="P:peptidoglycan biosynthetic process"/>
    <property type="evidence" value="ECO:0007669"/>
    <property type="project" value="UniProtKB-UniRule"/>
</dbReference>
<dbReference type="NCBIfam" id="TIGR00247">
    <property type="entry name" value="endolytic transglycosylase MltG"/>
    <property type="match status" value="1"/>
</dbReference>
<evidence type="ECO:0000256" key="1">
    <source>
        <dbReference type="ARBA" id="ARBA00022475"/>
    </source>
</evidence>
<dbReference type="GO" id="GO:0008932">
    <property type="term" value="F:lytic endotransglycosylase activity"/>
    <property type="evidence" value="ECO:0007669"/>
    <property type="project" value="UniProtKB-UniRule"/>
</dbReference>
<evidence type="ECO:0000256" key="3">
    <source>
        <dbReference type="ARBA" id="ARBA00022989"/>
    </source>
</evidence>
<gene>
    <name evidence="7" type="primary">mltG</name>
    <name evidence="8" type="ORF">SAMN02745163_02175</name>
</gene>
<comment type="catalytic activity">
    <reaction evidence="7">
        <text>a peptidoglycan chain = a peptidoglycan chain with N-acetyl-1,6-anhydromuramyl-[peptide] at the reducing end + a peptidoglycan chain with N-acetylglucosamine at the non-reducing end.</text>
        <dbReference type="EC" id="4.2.2.29"/>
    </reaction>
</comment>
<evidence type="ECO:0000313" key="8">
    <source>
        <dbReference type="EMBL" id="SHJ57352.1"/>
    </source>
</evidence>
<comment type="subcellular location">
    <subcellularLocation>
        <location evidence="7">Cell membrane</location>
        <topology evidence="7">Single-pass membrane protein</topology>
    </subcellularLocation>
</comment>
<comment type="function">
    <text evidence="7">Functions as a peptidoglycan terminase that cleaves nascent peptidoglycan strands endolytically to terminate their elongation.</text>
</comment>
<organism evidence="8 9">
    <name type="scientific">Clostridium cavendishii DSM 21758</name>
    <dbReference type="NCBI Taxonomy" id="1121302"/>
    <lineage>
        <taxon>Bacteria</taxon>
        <taxon>Bacillati</taxon>
        <taxon>Bacillota</taxon>
        <taxon>Clostridia</taxon>
        <taxon>Eubacteriales</taxon>
        <taxon>Clostridiaceae</taxon>
        <taxon>Clostridium</taxon>
    </lineage>
</organism>
<dbReference type="InterPro" id="IPR003770">
    <property type="entry name" value="MLTG-like"/>
</dbReference>
<keyword evidence="4 7" id="KW-0472">Membrane</keyword>
<dbReference type="HAMAP" id="MF_02065">
    <property type="entry name" value="MltG"/>
    <property type="match status" value="1"/>
</dbReference>
<keyword evidence="5 7" id="KW-0456">Lyase</keyword>
<dbReference type="Pfam" id="PF02618">
    <property type="entry name" value="YceG"/>
    <property type="match status" value="1"/>
</dbReference>
<reference evidence="8 9" key="1">
    <citation type="submission" date="2016-11" db="EMBL/GenBank/DDBJ databases">
        <authorList>
            <person name="Jaros S."/>
            <person name="Januszkiewicz K."/>
            <person name="Wedrychowicz H."/>
        </authorList>
    </citation>
    <scope>NUCLEOTIDE SEQUENCE [LARGE SCALE GENOMIC DNA]</scope>
    <source>
        <strain evidence="8 9">DSM 21758</strain>
    </source>
</reference>
<feature type="site" description="Important for catalytic activity" evidence="7">
    <location>
        <position position="225"/>
    </location>
</feature>
<dbReference type="OrthoDB" id="9814591at2"/>
<keyword evidence="3 7" id="KW-1133">Transmembrane helix</keyword>
<evidence type="ECO:0000256" key="4">
    <source>
        <dbReference type="ARBA" id="ARBA00023136"/>
    </source>
</evidence>
<keyword evidence="6 7" id="KW-0961">Cell wall biogenesis/degradation</keyword>
<dbReference type="GO" id="GO:0071555">
    <property type="term" value="P:cell wall organization"/>
    <property type="evidence" value="ECO:0007669"/>
    <property type="project" value="UniProtKB-KW"/>
</dbReference>
<keyword evidence="9" id="KW-1185">Reference proteome</keyword>
<dbReference type="GO" id="GO:0005886">
    <property type="term" value="C:plasma membrane"/>
    <property type="evidence" value="ECO:0007669"/>
    <property type="project" value="UniProtKB-SubCell"/>
</dbReference>
<feature type="transmembrane region" description="Helical" evidence="7">
    <location>
        <begin position="7"/>
        <end position="27"/>
    </location>
</feature>
<dbReference type="RefSeq" id="WP_072987092.1">
    <property type="nucleotide sequence ID" value="NZ_FQZB01000009.1"/>
</dbReference>
<dbReference type="Gene3D" id="3.30.1490.480">
    <property type="entry name" value="Endolytic murein transglycosylase"/>
    <property type="match status" value="2"/>
</dbReference>